<accession>A0A1G2PG64</accession>
<evidence type="ECO:0000313" key="3">
    <source>
        <dbReference type="Proteomes" id="UP000178869"/>
    </source>
</evidence>
<feature type="transmembrane region" description="Helical" evidence="1">
    <location>
        <begin position="9"/>
        <end position="28"/>
    </location>
</feature>
<gene>
    <name evidence="2" type="ORF">A2828_01595</name>
</gene>
<keyword evidence="1" id="KW-0812">Transmembrane</keyword>
<sequence>MTLPKLAKVLAGALLGSVVGILWVVVMWNPDSPFILFLNDIPKPMQTIAYFFSFLGSVCVVCMLIMEFIKAAQDNKLSKLLLGLALFLLLLFLVGGATIVLAILVYKWFGELAATLVVIVGLVSLMILSFWTQIKVVINKLRAK</sequence>
<proteinExistence type="predicted"/>
<comment type="caution">
    <text evidence="2">The sequence shown here is derived from an EMBL/GenBank/DDBJ whole genome shotgun (WGS) entry which is preliminary data.</text>
</comment>
<feature type="transmembrane region" description="Helical" evidence="1">
    <location>
        <begin position="112"/>
        <end position="134"/>
    </location>
</feature>
<protein>
    <submittedName>
        <fullName evidence="2">Uncharacterized protein</fullName>
    </submittedName>
</protein>
<keyword evidence="1" id="KW-1133">Transmembrane helix</keyword>
<evidence type="ECO:0000256" key="1">
    <source>
        <dbReference type="SAM" id="Phobius"/>
    </source>
</evidence>
<evidence type="ECO:0000313" key="2">
    <source>
        <dbReference type="EMBL" id="OHA46582.1"/>
    </source>
</evidence>
<organism evidence="2 3">
    <name type="scientific">Candidatus Terrybacteria bacterium RIFCSPHIGHO2_01_FULL_43_35</name>
    <dbReference type="NCBI Taxonomy" id="1802361"/>
    <lineage>
        <taxon>Bacteria</taxon>
        <taxon>Candidatus Terryibacteriota</taxon>
    </lineage>
</organism>
<dbReference type="Proteomes" id="UP000178869">
    <property type="component" value="Unassembled WGS sequence"/>
</dbReference>
<reference evidence="2 3" key="1">
    <citation type="journal article" date="2016" name="Nat. Commun.">
        <title>Thousands of microbial genomes shed light on interconnected biogeochemical processes in an aquifer system.</title>
        <authorList>
            <person name="Anantharaman K."/>
            <person name="Brown C.T."/>
            <person name="Hug L.A."/>
            <person name="Sharon I."/>
            <person name="Castelle C.J."/>
            <person name="Probst A.J."/>
            <person name="Thomas B.C."/>
            <person name="Singh A."/>
            <person name="Wilkins M.J."/>
            <person name="Karaoz U."/>
            <person name="Brodie E.L."/>
            <person name="Williams K.H."/>
            <person name="Hubbard S.S."/>
            <person name="Banfield J.F."/>
        </authorList>
    </citation>
    <scope>NUCLEOTIDE SEQUENCE [LARGE SCALE GENOMIC DNA]</scope>
</reference>
<name>A0A1G2PG64_9BACT</name>
<dbReference type="AlphaFoldDB" id="A0A1G2PG64"/>
<feature type="transmembrane region" description="Helical" evidence="1">
    <location>
        <begin position="48"/>
        <end position="69"/>
    </location>
</feature>
<dbReference type="EMBL" id="MHSR01000013">
    <property type="protein sequence ID" value="OHA46582.1"/>
    <property type="molecule type" value="Genomic_DNA"/>
</dbReference>
<feature type="transmembrane region" description="Helical" evidence="1">
    <location>
        <begin position="81"/>
        <end position="106"/>
    </location>
</feature>
<keyword evidence="1" id="KW-0472">Membrane</keyword>